<evidence type="ECO:0000256" key="1">
    <source>
        <dbReference type="SAM" id="Phobius"/>
    </source>
</evidence>
<reference evidence="2" key="1">
    <citation type="submission" date="2017-05" db="UniProtKB">
        <authorList>
            <consortium name="EnsemblMetazoa"/>
        </authorList>
    </citation>
    <scope>IDENTIFICATION</scope>
</reference>
<dbReference type="AlphaFoldDB" id="A0A1X7SPH8"/>
<keyword evidence="1" id="KW-1133">Transmembrane helix</keyword>
<dbReference type="EnsemblMetazoa" id="Aqu2.1.03956_001">
    <property type="protein sequence ID" value="Aqu2.1.03956_001"/>
    <property type="gene ID" value="Aqu2.1.03956"/>
</dbReference>
<proteinExistence type="predicted"/>
<protein>
    <submittedName>
        <fullName evidence="2">Uncharacterized protein</fullName>
    </submittedName>
</protein>
<dbReference type="InParanoid" id="A0A1X7SPH8"/>
<dbReference type="SUPFAM" id="SSF103473">
    <property type="entry name" value="MFS general substrate transporter"/>
    <property type="match status" value="1"/>
</dbReference>
<organism evidence="2">
    <name type="scientific">Amphimedon queenslandica</name>
    <name type="common">Sponge</name>
    <dbReference type="NCBI Taxonomy" id="400682"/>
    <lineage>
        <taxon>Eukaryota</taxon>
        <taxon>Metazoa</taxon>
        <taxon>Porifera</taxon>
        <taxon>Demospongiae</taxon>
        <taxon>Heteroscleromorpha</taxon>
        <taxon>Haplosclerida</taxon>
        <taxon>Niphatidae</taxon>
        <taxon>Amphimedon</taxon>
    </lineage>
</organism>
<dbReference type="OrthoDB" id="370281at2759"/>
<feature type="transmembrane region" description="Helical" evidence="1">
    <location>
        <begin position="12"/>
        <end position="30"/>
    </location>
</feature>
<dbReference type="InterPro" id="IPR036259">
    <property type="entry name" value="MFS_trans_sf"/>
</dbReference>
<sequence length="63" mass="7076">MHEEFGAQKWLYGLTISAMSISNLLIGPIMGAIYDKTHQTKILVLFLNLFEIGGQPIVYIISH</sequence>
<keyword evidence="1" id="KW-0472">Membrane</keyword>
<keyword evidence="1" id="KW-0812">Transmembrane</keyword>
<dbReference type="Gene3D" id="1.20.1250.20">
    <property type="entry name" value="MFS general substrate transporter like domains"/>
    <property type="match status" value="1"/>
</dbReference>
<evidence type="ECO:0000313" key="2">
    <source>
        <dbReference type="EnsemblMetazoa" id="Aqu2.1.03956_001"/>
    </source>
</evidence>
<name>A0A1X7SPH8_AMPQE</name>
<feature type="transmembrane region" description="Helical" evidence="1">
    <location>
        <begin position="42"/>
        <end position="61"/>
    </location>
</feature>
<accession>A0A1X7SPH8</accession>